<dbReference type="InParanoid" id="A0A2P5HEQ9"/>
<sequence>MVAQIFQIFAVYQLCHEIEFDPRQQETAVESESVRPGEAEEDEATVQPAAQAQVLHPQHPHMHTVDPLQRSDQESLIDGAVWPIDHVLSSTLDVPPPPDNLDEIRSSICGTSRASLEPQTFTFEDWKRFRNAHNLATSEEARSRLLDGIIEGTTLGLDTANVKQGPVILTNLLPLLPNLVPGNPDRAYGARPETLHNSVRDALRKVILPTTALDLLCPNFVLHVKGPKGSSETASLQAVYDGALAARGIDALWRWGAEGDADEEGHTARTITCTYTADGVLRMFAVHSCPQPSTSLLHEEDTSYGTQNVGYITTRIGGWFMSESLDHFREGAAAFRNGLAARGLVIKVQPIP</sequence>
<organism evidence="1 2">
    <name type="scientific">Diaporthe helianthi</name>
    <dbReference type="NCBI Taxonomy" id="158607"/>
    <lineage>
        <taxon>Eukaryota</taxon>
        <taxon>Fungi</taxon>
        <taxon>Dikarya</taxon>
        <taxon>Ascomycota</taxon>
        <taxon>Pezizomycotina</taxon>
        <taxon>Sordariomycetes</taxon>
        <taxon>Sordariomycetidae</taxon>
        <taxon>Diaporthales</taxon>
        <taxon>Diaporthaceae</taxon>
        <taxon>Diaporthe</taxon>
    </lineage>
</organism>
<dbReference type="Proteomes" id="UP000094444">
    <property type="component" value="Unassembled WGS sequence"/>
</dbReference>
<proteinExistence type="predicted"/>
<dbReference type="EMBL" id="MAVT02003316">
    <property type="protein sequence ID" value="POS68730.1"/>
    <property type="molecule type" value="Genomic_DNA"/>
</dbReference>
<name>A0A2P5HEQ9_DIAHE</name>
<gene>
    <name evidence="1" type="ORF">DHEL01_v212876</name>
</gene>
<comment type="caution">
    <text evidence="1">The sequence shown here is derived from an EMBL/GenBank/DDBJ whole genome shotgun (WGS) entry which is preliminary data.</text>
</comment>
<dbReference type="STRING" id="158607.A0A2P5HEQ9"/>
<dbReference type="OrthoDB" id="5336565at2759"/>
<keyword evidence="2" id="KW-1185">Reference proteome</keyword>
<accession>A0A2P5HEQ9</accession>
<evidence type="ECO:0000313" key="2">
    <source>
        <dbReference type="Proteomes" id="UP000094444"/>
    </source>
</evidence>
<reference evidence="1" key="1">
    <citation type="submission" date="2017-09" db="EMBL/GenBank/DDBJ databases">
        <title>Polyketide synthases of a Diaporthe helianthi virulent isolate.</title>
        <authorList>
            <person name="Baroncelli R."/>
        </authorList>
    </citation>
    <scope>NUCLEOTIDE SEQUENCE [LARGE SCALE GENOMIC DNA]</scope>
    <source>
        <strain evidence="1">7/96</strain>
    </source>
</reference>
<protein>
    <submittedName>
        <fullName evidence="1">Uncharacterized protein</fullName>
    </submittedName>
</protein>
<dbReference type="AlphaFoldDB" id="A0A2P5HEQ9"/>
<evidence type="ECO:0000313" key="1">
    <source>
        <dbReference type="EMBL" id="POS68730.1"/>
    </source>
</evidence>